<name>Q23FL3_TETTS</name>
<dbReference type="Gene3D" id="2.20.110.10">
    <property type="entry name" value="Histone H3 K4-specific methyltransferase SET7/9 N-terminal domain"/>
    <property type="match status" value="4"/>
</dbReference>
<evidence type="ECO:0000313" key="11">
    <source>
        <dbReference type="Proteomes" id="UP000009168"/>
    </source>
</evidence>
<feature type="region of interest" description="Disordered" evidence="9">
    <location>
        <begin position="294"/>
        <end position="352"/>
    </location>
</feature>
<feature type="region of interest" description="Disordered" evidence="9">
    <location>
        <begin position="831"/>
        <end position="858"/>
    </location>
</feature>
<keyword evidence="5" id="KW-0282">Flagellum</keyword>
<keyword evidence="11" id="KW-1185">Reference proteome</keyword>
<evidence type="ECO:0000256" key="2">
    <source>
        <dbReference type="ARBA" id="ARBA00004430"/>
    </source>
</evidence>
<feature type="region of interest" description="Disordered" evidence="9">
    <location>
        <begin position="675"/>
        <end position="703"/>
    </location>
</feature>
<feature type="compositionally biased region" description="Basic residues" evidence="9">
    <location>
        <begin position="842"/>
        <end position="855"/>
    </location>
</feature>
<keyword evidence="6" id="KW-0969">Cilium</keyword>
<dbReference type="Proteomes" id="UP000009168">
    <property type="component" value="Unassembled WGS sequence"/>
</dbReference>
<gene>
    <name evidence="10" type="ORF">TTHERM_00080020</name>
</gene>
<evidence type="ECO:0000256" key="3">
    <source>
        <dbReference type="ARBA" id="ARBA00022490"/>
    </source>
</evidence>
<evidence type="ECO:0000256" key="1">
    <source>
        <dbReference type="ARBA" id="ARBA00004230"/>
    </source>
</evidence>
<dbReference type="PANTHER" id="PTHR46613:SF1">
    <property type="entry name" value="RADIAL SPOKE HEAD 10 HOMOLOG B-RELATED"/>
    <property type="match status" value="1"/>
</dbReference>
<evidence type="ECO:0000256" key="5">
    <source>
        <dbReference type="ARBA" id="ARBA00022846"/>
    </source>
</evidence>
<dbReference type="EMBL" id="GG662704">
    <property type="protein sequence ID" value="EAR95597.3"/>
    <property type="molecule type" value="Genomic_DNA"/>
</dbReference>
<dbReference type="AlphaFoldDB" id="Q23FL3"/>
<dbReference type="eggNOG" id="KOG0231">
    <property type="taxonomic scope" value="Eukaryota"/>
</dbReference>
<dbReference type="GO" id="GO:0005930">
    <property type="term" value="C:axoneme"/>
    <property type="evidence" value="ECO:0007669"/>
    <property type="project" value="UniProtKB-SubCell"/>
</dbReference>
<accession>Q23FL3</accession>
<keyword evidence="7" id="KW-0206">Cytoskeleton</keyword>
<organism evidence="10 11">
    <name type="scientific">Tetrahymena thermophila (strain SB210)</name>
    <dbReference type="NCBI Taxonomy" id="312017"/>
    <lineage>
        <taxon>Eukaryota</taxon>
        <taxon>Sar</taxon>
        <taxon>Alveolata</taxon>
        <taxon>Ciliophora</taxon>
        <taxon>Intramacronucleata</taxon>
        <taxon>Oligohymenophorea</taxon>
        <taxon>Hymenostomatida</taxon>
        <taxon>Tetrahymenina</taxon>
        <taxon>Tetrahymenidae</taxon>
        <taxon>Tetrahymena</taxon>
    </lineage>
</organism>
<feature type="compositionally biased region" description="Polar residues" evidence="9">
    <location>
        <begin position="334"/>
        <end position="352"/>
    </location>
</feature>
<dbReference type="SMART" id="SM00698">
    <property type="entry name" value="MORN"/>
    <property type="match status" value="9"/>
</dbReference>
<dbReference type="GeneID" id="7824616"/>
<evidence type="ECO:0000256" key="7">
    <source>
        <dbReference type="ARBA" id="ARBA00023212"/>
    </source>
</evidence>
<keyword evidence="8" id="KW-0966">Cell projection</keyword>
<feature type="compositionally biased region" description="Basic and acidic residues" evidence="9">
    <location>
        <begin position="831"/>
        <end position="841"/>
    </location>
</feature>
<dbReference type="InterPro" id="IPR003409">
    <property type="entry name" value="MORN"/>
</dbReference>
<evidence type="ECO:0000313" key="10">
    <source>
        <dbReference type="EMBL" id="EAR95597.3"/>
    </source>
</evidence>
<keyword evidence="4" id="KW-0677">Repeat</keyword>
<dbReference type="KEGG" id="tet:TTHERM_00080020"/>
<reference evidence="11" key="1">
    <citation type="journal article" date="2006" name="PLoS Biol.">
        <title>Macronuclear genome sequence of the ciliate Tetrahymena thermophila, a model eukaryote.</title>
        <authorList>
            <person name="Eisen J.A."/>
            <person name="Coyne R.S."/>
            <person name="Wu M."/>
            <person name="Wu D."/>
            <person name="Thiagarajan M."/>
            <person name="Wortman J.R."/>
            <person name="Badger J.H."/>
            <person name="Ren Q."/>
            <person name="Amedeo P."/>
            <person name="Jones K.M."/>
            <person name="Tallon L.J."/>
            <person name="Delcher A.L."/>
            <person name="Salzberg S.L."/>
            <person name="Silva J.C."/>
            <person name="Haas B.J."/>
            <person name="Majoros W.H."/>
            <person name="Farzad M."/>
            <person name="Carlton J.M."/>
            <person name="Smith R.K. Jr."/>
            <person name="Garg J."/>
            <person name="Pearlman R.E."/>
            <person name="Karrer K.M."/>
            <person name="Sun L."/>
            <person name="Manning G."/>
            <person name="Elde N.C."/>
            <person name="Turkewitz A.P."/>
            <person name="Asai D.J."/>
            <person name="Wilkes D.E."/>
            <person name="Wang Y."/>
            <person name="Cai H."/>
            <person name="Collins K."/>
            <person name="Stewart B.A."/>
            <person name="Lee S.R."/>
            <person name="Wilamowska K."/>
            <person name="Weinberg Z."/>
            <person name="Ruzzo W.L."/>
            <person name="Wloga D."/>
            <person name="Gaertig J."/>
            <person name="Frankel J."/>
            <person name="Tsao C.-C."/>
            <person name="Gorovsky M.A."/>
            <person name="Keeling P.J."/>
            <person name="Waller R.F."/>
            <person name="Patron N.J."/>
            <person name="Cherry J.M."/>
            <person name="Stover N.A."/>
            <person name="Krieger C.J."/>
            <person name="del Toro C."/>
            <person name="Ryder H.F."/>
            <person name="Williamson S.C."/>
            <person name="Barbeau R.A."/>
            <person name="Hamilton E.P."/>
            <person name="Orias E."/>
        </authorList>
    </citation>
    <scope>NUCLEOTIDE SEQUENCE [LARGE SCALE GENOMIC DNA]</scope>
    <source>
        <strain evidence="11">SB210</strain>
    </source>
</reference>
<dbReference type="PANTHER" id="PTHR46613">
    <property type="entry name" value="RADIAL SPOKE HEAD 10 HOMOLOG B-RELATED"/>
    <property type="match status" value="1"/>
</dbReference>
<evidence type="ECO:0000256" key="9">
    <source>
        <dbReference type="SAM" id="MobiDB-lite"/>
    </source>
</evidence>
<evidence type="ECO:0000256" key="4">
    <source>
        <dbReference type="ARBA" id="ARBA00022737"/>
    </source>
</evidence>
<evidence type="ECO:0000256" key="6">
    <source>
        <dbReference type="ARBA" id="ARBA00023069"/>
    </source>
</evidence>
<protein>
    <submittedName>
        <fullName evidence="10">Radial spoke head-like protein</fullName>
    </submittedName>
</protein>
<feature type="compositionally biased region" description="Basic and acidic residues" evidence="9">
    <location>
        <begin position="294"/>
        <end position="307"/>
    </location>
</feature>
<keyword evidence="3" id="KW-0963">Cytoplasm</keyword>
<evidence type="ECO:0000256" key="8">
    <source>
        <dbReference type="ARBA" id="ARBA00023273"/>
    </source>
</evidence>
<dbReference type="OrthoDB" id="294378at2759"/>
<dbReference type="RefSeq" id="XP_001015842.3">
    <property type="nucleotide sequence ID" value="XM_001015842.3"/>
</dbReference>
<sequence>MDFSIEEHPQNLILPIELTKIIYSEYDAELTILDKPGQVYGKALHGQGKIKFKNGNTYEGELDNGMLHGKGKFRWANGVIYEGQFEYNTIKGVGTYQWPDTSTYTGQVLNGLRHGQGTFVSPEGEAEYTGSWVEGLRNGSGTIKFKSGAIFEGQFVNGCKHGHGRMTYPSGNYYEGEWKYDKKDGQGTMIWLNSKEKYYGQWKNNLQNGFGVHIWLESKGEGKLMRNRYEGQWVDGQRHGYGVFYYANGSKYEGEWRNNLKEGYAIFTEDNGNLIQGQYKADRLIKQENNLKTDLKEQQSQHEKDKQNLGGIDSPSKGKTGKDDKTKQPAAIKQKTQTKINDPKEVNSSQQMVKKKEIEMNPYIYLVDFFDMTQGIEEGVLSIHQNIQTMLLRHNSDLRNWYKIYSNHHENTIGEDAFSMDMLAFWKMMKEAKVTDQTVTLASINRLFYQGVKNRYTINSQEQQIQKQIEIAKKLGRPLTQEELRDIVLLDLIISKTSTEDKLDYSKLGEQEEKSTQDENQLYLYLVDIHDSKRAILYRHFVELIVRMSYLKYGDIQNVHRSLEKFIQTKIAPIFENKKLPSKSFNNLEDTETGAQKKKVLLETYQDIYKNIYNSLAQDNKNPKYGMIDKTIKFKDILKYLQDCELVQNDQEKKLLMQIFEKTFDPTSTVQYVDQMQKEKEKEDKERERKELKDKKKKAVKQQEQNKQQLLAQQLAQSNNEKYEKLKVTRQALIYETEMLLYEVEELISVYLLKKEKDLSTSKDDNDLIKKSKKYFDQLSSKLIASKKTLFAPQPKKQRFWPYSIKDKLQQSQINILDCINQININKIEKSNQHQKEQERRKQIKLKNQEKKKRKERQENVQKWAQKIMIQILIQNSQIKKTKMNMMITENFCLILLQMQQLKLFVCLQMCKYFSVFIYLQYSFLHKYLNSKTKFHFYTKINIFIFQRTFFKRILQEGQFKFLITQQFNSYFRILIYLHLFMGYLQKISTLKIFDFQYINQRCFYFYIQKKFLKELYQKIKLNF</sequence>
<dbReference type="Pfam" id="PF02493">
    <property type="entry name" value="MORN"/>
    <property type="match status" value="10"/>
</dbReference>
<comment type="subcellular location">
    <subcellularLocation>
        <location evidence="1">Cell projection</location>
        <location evidence="1">Cilium</location>
        <location evidence="1">Flagellum</location>
    </subcellularLocation>
    <subcellularLocation>
        <location evidence="2">Cytoplasm</location>
        <location evidence="2">Cytoskeleton</location>
        <location evidence="2">Cilium axoneme</location>
    </subcellularLocation>
</comment>
<dbReference type="GO" id="GO:0031514">
    <property type="term" value="C:motile cilium"/>
    <property type="evidence" value="ECO:0007669"/>
    <property type="project" value="UniProtKB-SubCell"/>
</dbReference>
<dbReference type="InParanoid" id="Q23FL3"/>
<dbReference type="HOGENOM" id="CLU_336937_0_0_1"/>
<feature type="compositionally biased region" description="Basic and acidic residues" evidence="9">
    <location>
        <begin position="676"/>
        <end position="694"/>
    </location>
</feature>
<dbReference type="SUPFAM" id="SSF82185">
    <property type="entry name" value="Histone H3 K4-specific methyltransferase SET7/9 N-terminal domain"/>
    <property type="match status" value="2"/>
</dbReference>
<proteinExistence type="predicted"/>